<comment type="caution">
    <text evidence="1">The sequence shown here is derived from an EMBL/GenBank/DDBJ whole genome shotgun (WGS) entry which is preliminary data.</text>
</comment>
<evidence type="ECO:0000313" key="2">
    <source>
        <dbReference type="Proteomes" id="UP000600565"/>
    </source>
</evidence>
<evidence type="ECO:0000313" key="1">
    <source>
        <dbReference type="EMBL" id="MBD8032137.1"/>
    </source>
</evidence>
<protein>
    <submittedName>
        <fullName evidence="1">Uncharacterized protein</fullName>
    </submittedName>
</protein>
<sequence>MVVLSENVLLQFKNRFEKSMEKLPISVVSLSTAIVNDIEYPVKFDFITETIVNYKGQIVTTNIIEIEGTIPGTIKIGSITILPQHIHLTCEYEILTITNNELKTLVTNDKPLLLYSDWLLDAIENEILVLEVKADNDQLVDWPVGIKNAYFL</sequence>
<gene>
    <name evidence="1" type="ORF">H9632_03580</name>
</gene>
<proteinExistence type="predicted"/>
<dbReference type="EMBL" id="JACSPW010000002">
    <property type="protein sequence ID" value="MBD8032137.1"/>
    <property type="molecule type" value="Genomic_DNA"/>
</dbReference>
<name>A0ABR8XJP3_9BACL</name>
<dbReference type="Proteomes" id="UP000600565">
    <property type="component" value="Unassembled WGS sequence"/>
</dbReference>
<accession>A0ABR8XJP3</accession>
<reference evidence="1 2" key="1">
    <citation type="submission" date="2020-08" db="EMBL/GenBank/DDBJ databases">
        <title>A Genomic Blueprint of the Chicken Gut Microbiome.</title>
        <authorList>
            <person name="Gilroy R."/>
            <person name="Ravi A."/>
            <person name="Getino M."/>
            <person name="Pursley I."/>
            <person name="Horton D.L."/>
            <person name="Alikhan N.-F."/>
            <person name="Baker D."/>
            <person name="Gharbi K."/>
            <person name="Hall N."/>
            <person name="Watson M."/>
            <person name="Adriaenssens E.M."/>
            <person name="Foster-Nyarko E."/>
            <person name="Jarju S."/>
            <person name="Secka A."/>
            <person name="Antonio M."/>
            <person name="Oren A."/>
            <person name="Chaudhuri R."/>
            <person name="La Ragione R.M."/>
            <person name="Hildebrand F."/>
            <person name="Pallen M.J."/>
        </authorList>
    </citation>
    <scope>NUCLEOTIDE SEQUENCE [LARGE SCALE GENOMIC DNA]</scope>
    <source>
        <strain evidence="1 2">Sa1YVA6</strain>
    </source>
</reference>
<dbReference type="RefSeq" id="WP_191702745.1">
    <property type="nucleotide sequence ID" value="NZ_JACSPW010000002.1"/>
</dbReference>
<organism evidence="1 2">
    <name type="scientific">Solibacillus merdavium</name>
    <dbReference type="NCBI Taxonomy" id="2762218"/>
    <lineage>
        <taxon>Bacteria</taxon>
        <taxon>Bacillati</taxon>
        <taxon>Bacillota</taxon>
        <taxon>Bacilli</taxon>
        <taxon>Bacillales</taxon>
        <taxon>Caryophanaceae</taxon>
        <taxon>Solibacillus</taxon>
    </lineage>
</organism>
<keyword evidence="2" id="KW-1185">Reference proteome</keyword>